<evidence type="ECO:0000313" key="1">
    <source>
        <dbReference type="EMBL" id="CAI5786048.1"/>
    </source>
</evidence>
<keyword evidence="2" id="KW-1185">Reference proteome</keyword>
<sequence>MHRWRYERKPLVLWQTTKREVKYLPREIKKKTTVVASISGYNKGSEILLTVEENEICKKNCYIVCARNVESRKGHSLHSARRRVLDRRRALASQRLLTAILSRRIFESSAFAAAHQRAPSSVPTTFPTSHGSGILRWPRATRASFRLVCSLFKN</sequence>
<evidence type="ECO:0000313" key="2">
    <source>
        <dbReference type="Proteomes" id="UP001178461"/>
    </source>
</evidence>
<gene>
    <name evidence="1" type="ORF">PODLI_1B020082</name>
</gene>
<proteinExistence type="predicted"/>
<name>A0AA35KZ13_9SAUR</name>
<dbReference type="EMBL" id="OX395135">
    <property type="protein sequence ID" value="CAI5786048.1"/>
    <property type="molecule type" value="Genomic_DNA"/>
</dbReference>
<reference evidence="1" key="1">
    <citation type="submission" date="2022-12" db="EMBL/GenBank/DDBJ databases">
        <authorList>
            <person name="Alioto T."/>
            <person name="Alioto T."/>
            <person name="Gomez Garrido J."/>
        </authorList>
    </citation>
    <scope>NUCLEOTIDE SEQUENCE</scope>
</reference>
<organism evidence="1 2">
    <name type="scientific">Podarcis lilfordi</name>
    <name type="common">Lilford's wall lizard</name>
    <dbReference type="NCBI Taxonomy" id="74358"/>
    <lineage>
        <taxon>Eukaryota</taxon>
        <taxon>Metazoa</taxon>
        <taxon>Chordata</taxon>
        <taxon>Craniata</taxon>
        <taxon>Vertebrata</taxon>
        <taxon>Euteleostomi</taxon>
        <taxon>Lepidosauria</taxon>
        <taxon>Squamata</taxon>
        <taxon>Bifurcata</taxon>
        <taxon>Unidentata</taxon>
        <taxon>Episquamata</taxon>
        <taxon>Laterata</taxon>
        <taxon>Lacertibaenia</taxon>
        <taxon>Lacertidae</taxon>
        <taxon>Podarcis</taxon>
    </lineage>
</organism>
<dbReference type="Proteomes" id="UP001178461">
    <property type="component" value="Chromosome 10"/>
</dbReference>
<accession>A0AA35KZ13</accession>
<dbReference type="AlphaFoldDB" id="A0AA35KZ13"/>
<protein>
    <submittedName>
        <fullName evidence="1">Uncharacterized protein</fullName>
    </submittedName>
</protein>